<reference evidence="4 5" key="1">
    <citation type="submission" date="2016-06" db="EMBL/GenBank/DDBJ databases">
        <title>Insight into the functional genes involving in sulfur oxidation in Pearl River water.</title>
        <authorList>
            <person name="Luo J."/>
            <person name="Tan X."/>
            <person name="Lin W."/>
        </authorList>
    </citation>
    <scope>NUCLEOTIDE SEQUENCE [LARGE SCALE GENOMIC DNA]</scope>
    <source>
        <strain evidence="4 5">LS2</strain>
    </source>
</reference>
<comment type="subcellular location">
    <subcellularLocation>
        <location evidence="1">Secreted</location>
    </subcellularLocation>
</comment>
<feature type="domain" description="NodB homology" evidence="3">
    <location>
        <begin position="91"/>
        <end position="254"/>
    </location>
</feature>
<dbReference type="PANTHER" id="PTHR34216:SF3">
    <property type="entry name" value="POLY-BETA-1,6-N-ACETYL-D-GLUCOSAMINE N-DEACETYLASE"/>
    <property type="match status" value="1"/>
</dbReference>
<keyword evidence="2" id="KW-0732">Signal</keyword>
<dbReference type="KEGG" id="haz:A9404_09905"/>
<dbReference type="Gene3D" id="3.20.20.370">
    <property type="entry name" value="Glycoside hydrolase/deacetylase"/>
    <property type="match status" value="1"/>
</dbReference>
<evidence type="ECO:0000313" key="4">
    <source>
        <dbReference type="EMBL" id="ANJ67651.1"/>
    </source>
</evidence>
<sequence length="254" mass="28357">MMWVAVVAGVGLGLLLAALAARYNLWRPARSLRIPRILMYHSIRPMETATGRGEGIVTTPTQFAAQIDWLARHGARFVTVSQMAAATDRDHMVAVTFDDGYADNYRQAWPILQRYGAPATIYLAPEMSGIDPLTPAMIREMAAGGIEFGAHTLTHVHLPSTDNAVAEREIRQSRTAVQALTGQDCLSFAYPYGKLADRHVDMVRQAGFTTAVTTKKRILPWADVDPLRLPRLSMLGQMNRFEFWLTITRGRYRV</sequence>
<dbReference type="InterPro" id="IPR051398">
    <property type="entry name" value="Polysacch_Deacetylase"/>
</dbReference>
<dbReference type="SUPFAM" id="SSF88713">
    <property type="entry name" value="Glycoside hydrolase/deacetylase"/>
    <property type="match status" value="1"/>
</dbReference>
<accession>A0A191ZID0</accession>
<dbReference type="GO" id="GO:0005576">
    <property type="term" value="C:extracellular region"/>
    <property type="evidence" value="ECO:0007669"/>
    <property type="project" value="UniProtKB-SubCell"/>
</dbReference>
<proteinExistence type="predicted"/>
<keyword evidence="5" id="KW-1185">Reference proteome</keyword>
<dbReference type="AlphaFoldDB" id="A0A191ZID0"/>
<dbReference type="GO" id="GO:0005975">
    <property type="term" value="P:carbohydrate metabolic process"/>
    <property type="evidence" value="ECO:0007669"/>
    <property type="project" value="InterPro"/>
</dbReference>
<evidence type="ECO:0000256" key="1">
    <source>
        <dbReference type="ARBA" id="ARBA00004613"/>
    </source>
</evidence>
<gene>
    <name evidence="4" type="ORF">A9404_09905</name>
</gene>
<protein>
    <recommendedName>
        <fullName evidence="3">NodB homology domain-containing protein</fullName>
    </recommendedName>
</protein>
<dbReference type="RefSeq" id="WP_066100937.1">
    <property type="nucleotide sequence ID" value="NZ_CP016027.1"/>
</dbReference>
<dbReference type="PROSITE" id="PS51677">
    <property type="entry name" value="NODB"/>
    <property type="match status" value="1"/>
</dbReference>
<dbReference type="CDD" id="cd10918">
    <property type="entry name" value="CE4_NodB_like_5s_6s"/>
    <property type="match status" value="1"/>
</dbReference>
<dbReference type="Proteomes" id="UP000078596">
    <property type="component" value="Chromosome"/>
</dbReference>
<dbReference type="EMBL" id="CP016027">
    <property type="protein sequence ID" value="ANJ67651.1"/>
    <property type="molecule type" value="Genomic_DNA"/>
</dbReference>
<dbReference type="STRING" id="1860122.A9404_09905"/>
<evidence type="ECO:0000256" key="2">
    <source>
        <dbReference type="ARBA" id="ARBA00022729"/>
    </source>
</evidence>
<evidence type="ECO:0000313" key="5">
    <source>
        <dbReference type="Proteomes" id="UP000078596"/>
    </source>
</evidence>
<organism evidence="4 5">
    <name type="scientific">Halothiobacillus diazotrophicus</name>
    <dbReference type="NCBI Taxonomy" id="1860122"/>
    <lineage>
        <taxon>Bacteria</taxon>
        <taxon>Pseudomonadati</taxon>
        <taxon>Pseudomonadota</taxon>
        <taxon>Gammaproteobacteria</taxon>
        <taxon>Chromatiales</taxon>
        <taxon>Halothiobacillaceae</taxon>
        <taxon>Halothiobacillus</taxon>
    </lineage>
</organism>
<dbReference type="GO" id="GO:0016810">
    <property type="term" value="F:hydrolase activity, acting on carbon-nitrogen (but not peptide) bonds"/>
    <property type="evidence" value="ECO:0007669"/>
    <property type="project" value="InterPro"/>
</dbReference>
<evidence type="ECO:0000259" key="3">
    <source>
        <dbReference type="PROSITE" id="PS51677"/>
    </source>
</evidence>
<dbReference type="InterPro" id="IPR002509">
    <property type="entry name" value="NODB_dom"/>
</dbReference>
<dbReference type="PANTHER" id="PTHR34216">
    <property type="match status" value="1"/>
</dbReference>
<name>A0A191ZID0_9GAMM</name>
<dbReference type="Pfam" id="PF01522">
    <property type="entry name" value="Polysacc_deac_1"/>
    <property type="match status" value="1"/>
</dbReference>
<dbReference type="InterPro" id="IPR011330">
    <property type="entry name" value="Glyco_hydro/deAcase_b/a-brl"/>
</dbReference>